<keyword evidence="5" id="KW-1185">Reference proteome</keyword>
<protein>
    <recommendedName>
        <fullName evidence="3">Cyclin-like domain-containing protein</fullName>
    </recommendedName>
</protein>
<gene>
    <name evidence="4" type="ORF">GPECTOR_49g511</name>
</gene>
<evidence type="ECO:0000313" key="5">
    <source>
        <dbReference type="Proteomes" id="UP000075714"/>
    </source>
</evidence>
<reference evidence="5" key="1">
    <citation type="journal article" date="2016" name="Nat. Commun.">
        <title>The Gonium pectorale genome demonstrates co-option of cell cycle regulation during the evolution of multicellularity.</title>
        <authorList>
            <person name="Hanschen E.R."/>
            <person name="Marriage T.N."/>
            <person name="Ferris P.J."/>
            <person name="Hamaji T."/>
            <person name="Toyoda A."/>
            <person name="Fujiyama A."/>
            <person name="Neme R."/>
            <person name="Noguchi H."/>
            <person name="Minakuchi Y."/>
            <person name="Suzuki M."/>
            <person name="Kawai-Toyooka H."/>
            <person name="Smith D.R."/>
            <person name="Sparks H."/>
            <person name="Anderson J."/>
            <person name="Bakaric R."/>
            <person name="Luria V."/>
            <person name="Karger A."/>
            <person name="Kirschner M.W."/>
            <person name="Durand P.M."/>
            <person name="Michod R.E."/>
            <person name="Nozaki H."/>
            <person name="Olson B.J."/>
        </authorList>
    </citation>
    <scope>NUCLEOTIDE SEQUENCE [LARGE SCALE GENOMIC DNA]</scope>
    <source>
        <strain evidence="5">NIES-2863</strain>
    </source>
</reference>
<feature type="region of interest" description="Disordered" evidence="2">
    <location>
        <begin position="259"/>
        <end position="312"/>
    </location>
</feature>
<evidence type="ECO:0000313" key="4">
    <source>
        <dbReference type="EMBL" id="KXZ45927.1"/>
    </source>
</evidence>
<keyword evidence="1" id="KW-0195">Cyclin</keyword>
<organism evidence="4 5">
    <name type="scientific">Gonium pectorale</name>
    <name type="common">Green alga</name>
    <dbReference type="NCBI Taxonomy" id="33097"/>
    <lineage>
        <taxon>Eukaryota</taxon>
        <taxon>Viridiplantae</taxon>
        <taxon>Chlorophyta</taxon>
        <taxon>core chlorophytes</taxon>
        <taxon>Chlorophyceae</taxon>
        <taxon>CS clade</taxon>
        <taxon>Chlamydomonadales</taxon>
        <taxon>Volvocaceae</taxon>
        <taxon>Gonium</taxon>
    </lineage>
</organism>
<dbReference type="Proteomes" id="UP000075714">
    <property type="component" value="Unassembled WGS sequence"/>
</dbReference>
<dbReference type="EMBL" id="LSYV01000050">
    <property type="protein sequence ID" value="KXZ45927.1"/>
    <property type="molecule type" value="Genomic_DNA"/>
</dbReference>
<dbReference type="GO" id="GO:0006357">
    <property type="term" value="P:regulation of transcription by RNA polymerase II"/>
    <property type="evidence" value="ECO:0007669"/>
    <property type="project" value="InterPro"/>
</dbReference>
<dbReference type="STRING" id="33097.A0A150G7V4"/>
<comment type="caution">
    <text evidence="4">The sequence shown here is derived from an EMBL/GenBank/DDBJ whole genome shotgun (WGS) entry which is preliminary data.</text>
</comment>
<dbReference type="AlphaFoldDB" id="A0A150G7V4"/>
<dbReference type="InterPro" id="IPR013763">
    <property type="entry name" value="Cyclin-like_dom"/>
</dbReference>
<dbReference type="Gene3D" id="1.10.472.10">
    <property type="entry name" value="Cyclin-like"/>
    <property type="match status" value="2"/>
</dbReference>
<dbReference type="GO" id="GO:0016538">
    <property type="term" value="F:cyclin-dependent protein serine/threonine kinase regulator activity"/>
    <property type="evidence" value="ECO:0007669"/>
    <property type="project" value="InterPro"/>
</dbReference>
<feature type="compositionally biased region" description="Gly residues" evidence="2">
    <location>
        <begin position="265"/>
        <end position="277"/>
    </location>
</feature>
<dbReference type="SMART" id="SM00385">
    <property type="entry name" value="CYCLIN"/>
    <property type="match status" value="1"/>
</dbReference>
<proteinExistence type="inferred from homology"/>
<dbReference type="InterPro" id="IPR036915">
    <property type="entry name" value="Cyclin-like_sf"/>
</dbReference>
<dbReference type="OrthoDB" id="340962at2759"/>
<evidence type="ECO:0000256" key="1">
    <source>
        <dbReference type="RuleBase" id="RU000383"/>
    </source>
</evidence>
<accession>A0A150G7V4</accession>
<dbReference type="PANTHER" id="PTHR10026">
    <property type="entry name" value="CYCLIN"/>
    <property type="match status" value="1"/>
</dbReference>
<dbReference type="InterPro" id="IPR006671">
    <property type="entry name" value="Cyclin_N"/>
</dbReference>
<comment type="similarity">
    <text evidence="1">Belongs to the cyclin family.</text>
</comment>
<evidence type="ECO:0000256" key="2">
    <source>
        <dbReference type="SAM" id="MobiDB-lite"/>
    </source>
</evidence>
<name>A0A150G7V4_GONPE</name>
<dbReference type="SUPFAM" id="SSF47954">
    <property type="entry name" value="Cyclin-like"/>
    <property type="match status" value="2"/>
</dbReference>
<dbReference type="InterPro" id="IPR043198">
    <property type="entry name" value="Cyclin/Ssn8"/>
</dbReference>
<sequence length="312" mass="33458">MEPPPVPLAGELLMLKYYQQIIQEKCRELRLPVKVMSTAVQYYKRFFLRHTSMEFDPGRVMITAIFMATKVEEYFTRASVVAAAFLVTEESVVKQEVALLEGLNFDLVVHSPYRALQGLVQPDQQPALPPLDEGLASAPDALVGEVARSAERALDALMLSDAPLLFGPAQLAAAALRSGCKTRGLRIPNFIARLALRAAARQGDEAPEQLEVPADPAAALTAVLDELDFLGSEGARKVEVEEVKEANVAAREWRTLLKSKDKDGGAGAGGGAKGGAAGDDAARAAKRDAKKAARAAAKAKQEAELLGMPQQQ</sequence>
<feature type="domain" description="Cyclin-like" evidence="3">
    <location>
        <begin position="20"/>
        <end position="101"/>
    </location>
</feature>
<feature type="compositionally biased region" description="Basic and acidic residues" evidence="2">
    <location>
        <begin position="280"/>
        <end position="291"/>
    </location>
</feature>
<evidence type="ECO:0000259" key="3">
    <source>
        <dbReference type="SMART" id="SM00385"/>
    </source>
</evidence>
<dbReference type="Pfam" id="PF00134">
    <property type="entry name" value="Cyclin_N"/>
    <property type="match status" value="1"/>
</dbReference>